<dbReference type="SUPFAM" id="SSF52540">
    <property type="entry name" value="P-loop containing nucleoside triphosphate hydrolases"/>
    <property type="match status" value="1"/>
</dbReference>
<proteinExistence type="predicted"/>
<dbReference type="InterPro" id="IPR007111">
    <property type="entry name" value="NACHT_NTPase"/>
</dbReference>
<accession>A0AAV9ZYT9</accession>
<protein>
    <recommendedName>
        <fullName evidence="2">NACHT domain-containing protein</fullName>
    </recommendedName>
</protein>
<evidence type="ECO:0000259" key="2">
    <source>
        <dbReference type="PROSITE" id="PS50837"/>
    </source>
</evidence>
<feature type="non-terminal residue" evidence="3">
    <location>
        <position position="1"/>
    </location>
</feature>
<name>A0AAV9ZYT9_9AGAR</name>
<organism evidence="3 4">
    <name type="scientific">Favolaschia claudopus</name>
    <dbReference type="NCBI Taxonomy" id="2862362"/>
    <lineage>
        <taxon>Eukaryota</taxon>
        <taxon>Fungi</taxon>
        <taxon>Dikarya</taxon>
        <taxon>Basidiomycota</taxon>
        <taxon>Agaricomycotina</taxon>
        <taxon>Agaricomycetes</taxon>
        <taxon>Agaricomycetidae</taxon>
        <taxon>Agaricales</taxon>
        <taxon>Marasmiineae</taxon>
        <taxon>Mycenaceae</taxon>
        <taxon>Favolaschia</taxon>
    </lineage>
</organism>
<dbReference type="InterPro" id="IPR027417">
    <property type="entry name" value="P-loop_NTPase"/>
</dbReference>
<dbReference type="PROSITE" id="PS50837">
    <property type="entry name" value="NACHT"/>
    <property type="match status" value="1"/>
</dbReference>
<dbReference type="EMBL" id="JAWWNJ010000099">
    <property type="protein sequence ID" value="KAK6996195.1"/>
    <property type="molecule type" value="Genomic_DNA"/>
</dbReference>
<dbReference type="Gene3D" id="3.40.50.300">
    <property type="entry name" value="P-loop containing nucleotide triphosphate hydrolases"/>
    <property type="match status" value="1"/>
</dbReference>
<dbReference type="PANTHER" id="PTHR10039">
    <property type="entry name" value="AMELOGENIN"/>
    <property type="match status" value="1"/>
</dbReference>
<keyword evidence="4" id="KW-1185">Reference proteome</keyword>
<gene>
    <name evidence="3" type="ORF">R3P38DRAFT_2566162</name>
</gene>
<comment type="caution">
    <text evidence="3">The sequence shown here is derived from an EMBL/GenBank/DDBJ whole genome shotgun (WGS) entry which is preliminary data.</text>
</comment>
<sequence length="426" mass="46731">FIREYCGHGFLGRIAQTSLGAGQRIDQLTAALLRLAEELDQGLVVQTTLLSAQVLDEVEKLVRWLTNLIGTSAILGVLRHAESSLRPSMRRECLPGTRGEIIEAVTQQLTTPSEARIVWLSGVAGSGKSTVATSVSEYFRGLGRLGTHLSFSRNDIAGSDPILVLHEIAFGLAKAHLHIEQAICAALDRDHNLVKAPFENQFRELLLVPLESVKQHLVGPFVVVIDALDECTEDSRKVLVNLIADLFAKLPAAFRFFVTSRLDSDITRVLRNNIAVQEHSLDIATANPSDISLYIRDRLDTIRQAHPTLRPNWPGEGKAQQLIDLSGNLFIWAATALDFIEGKKMFPPSRRLETMLETPFGTGGNLDRLYTLALKSDGDWDDTEFRESATVVLAGIALAKIPMTDTMQVGDTDAGTEKQTNSESGD</sequence>
<evidence type="ECO:0000256" key="1">
    <source>
        <dbReference type="ARBA" id="ARBA00022737"/>
    </source>
</evidence>
<evidence type="ECO:0000313" key="3">
    <source>
        <dbReference type="EMBL" id="KAK6996195.1"/>
    </source>
</evidence>
<dbReference type="InterPro" id="IPR056884">
    <property type="entry name" value="NPHP3-like_N"/>
</dbReference>
<dbReference type="Proteomes" id="UP001362999">
    <property type="component" value="Unassembled WGS sequence"/>
</dbReference>
<reference evidence="3 4" key="1">
    <citation type="journal article" date="2024" name="J Genomics">
        <title>Draft genome sequencing and assembly of Favolaschia claudopus CIRM-BRFM 2984 isolated from oak limbs.</title>
        <authorList>
            <person name="Navarro D."/>
            <person name="Drula E."/>
            <person name="Chaduli D."/>
            <person name="Cazenave R."/>
            <person name="Ahrendt S."/>
            <person name="Wang J."/>
            <person name="Lipzen A."/>
            <person name="Daum C."/>
            <person name="Barry K."/>
            <person name="Grigoriev I.V."/>
            <person name="Favel A."/>
            <person name="Rosso M.N."/>
            <person name="Martin F."/>
        </authorList>
    </citation>
    <scope>NUCLEOTIDE SEQUENCE [LARGE SCALE GENOMIC DNA]</scope>
    <source>
        <strain evidence="3 4">CIRM-BRFM 2984</strain>
    </source>
</reference>
<dbReference type="Pfam" id="PF24883">
    <property type="entry name" value="NPHP3_N"/>
    <property type="match status" value="1"/>
</dbReference>
<evidence type="ECO:0000313" key="4">
    <source>
        <dbReference type="Proteomes" id="UP001362999"/>
    </source>
</evidence>
<dbReference type="AlphaFoldDB" id="A0AAV9ZYT9"/>
<dbReference type="PANTHER" id="PTHR10039:SF14">
    <property type="entry name" value="NACHT DOMAIN-CONTAINING PROTEIN"/>
    <property type="match status" value="1"/>
</dbReference>
<feature type="domain" description="NACHT" evidence="2">
    <location>
        <begin position="116"/>
        <end position="261"/>
    </location>
</feature>
<keyword evidence="1" id="KW-0677">Repeat</keyword>